<evidence type="ECO:0000313" key="1">
    <source>
        <dbReference type="EMBL" id="KAI7962146.1"/>
    </source>
</evidence>
<name>A0ACC0EXZ6_9BASI</name>
<dbReference type="EMBL" id="CM045865">
    <property type="protein sequence ID" value="KAI7962146.1"/>
    <property type="molecule type" value="Genomic_DNA"/>
</dbReference>
<organism evidence="1 2">
    <name type="scientific">Puccinia striiformis f. sp. tritici</name>
    <dbReference type="NCBI Taxonomy" id="168172"/>
    <lineage>
        <taxon>Eukaryota</taxon>
        <taxon>Fungi</taxon>
        <taxon>Dikarya</taxon>
        <taxon>Basidiomycota</taxon>
        <taxon>Pucciniomycotina</taxon>
        <taxon>Pucciniomycetes</taxon>
        <taxon>Pucciniales</taxon>
        <taxon>Pucciniaceae</taxon>
        <taxon>Puccinia</taxon>
    </lineage>
</organism>
<reference evidence="2" key="2">
    <citation type="journal article" date="2018" name="Mol. Plant Microbe Interact.">
        <title>Genome sequence resources for the wheat stripe rust pathogen (Puccinia striiformis f. sp. tritici) and the barley stripe rust pathogen (Puccinia striiformis f. sp. hordei).</title>
        <authorList>
            <person name="Xia C."/>
            <person name="Wang M."/>
            <person name="Yin C."/>
            <person name="Cornejo O.E."/>
            <person name="Hulbert S.H."/>
            <person name="Chen X."/>
        </authorList>
    </citation>
    <scope>NUCLEOTIDE SEQUENCE [LARGE SCALE GENOMIC DNA]</scope>
    <source>
        <strain evidence="2">93-210</strain>
    </source>
</reference>
<accession>A0ACC0EXZ6</accession>
<evidence type="ECO:0000313" key="2">
    <source>
        <dbReference type="Proteomes" id="UP001060170"/>
    </source>
</evidence>
<reference evidence="1 2" key="3">
    <citation type="journal article" date="2022" name="Microbiol. Spectr.">
        <title>Folding features and dynamics of 3D genome architecture in plant fungal pathogens.</title>
        <authorList>
            <person name="Xia C."/>
        </authorList>
    </citation>
    <scope>NUCLEOTIDE SEQUENCE [LARGE SCALE GENOMIC DNA]</scope>
    <source>
        <strain evidence="1 2">93-210</strain>
    </source>
</reference>
<comment type="caution">
    <text evidence="1">The sequence shown here is derived from an EMBL/GenBank/DDBJ whole genome shotgun (WGS) entry which is preliminary data.</text>
</comment>
<keyword evidence="2" id="KW-1185">Reference proteome</keyword>
<protein>
    <submittedName>
        <fullName evidence="1">Uncharacterized protein</fullName>
    </submittedName>
</protein>
<dbReference type="Proteomes" id="UP001060170">
    <property type="component" value="Chromosome 1"/>
</dbReference>
<gene>
    <name evidence="1" type="ORF">MJO28_000240</name>
</gene>
<proteinExistence type="predicted"/>
<reference evidence="2" key="1">
    <citation type="journal article" date="2018" name="BMC Genomics">
        <title>Genomic insights into host adaptation between the wheat stripe rust pathogen (Puccinia striiformis f. sp. tritici) and the barley stripe rust pathogen (Puccinia striiformis f. sp. hordei).</title>
        <authorList>
            <person name="Xia C."/>
            <person name="Wang M."/>
            <person name="Yin C."/>
            <person name="Cornejo O.E."/>
            <person name="Hulbert S.H."/>
            <person name="Chen X."/>
        </authorList>
    </citation>
    <scope>NUCLEOTIDE SEQUENCE [LARGE SCALE GENOMIC DNA]</scope>
    <source>
        <strain evidence="2">93-210</strain>
    </source>
</reference>
<sequence length="65" mass="7055">MVDLDNQRIYLEQSMQQEKAAIPSTEDSFAGNDPFGMPHQSPIYHSTAAHGNLSENGLPSVPNVA</sequence>